<dbReference type="PANTHER" id="PTHR42717">
    <property type="entry name" value="DIHYDROOROTASE-RELATED"/>
    <property type="match status" value="1"/>
</dbReference>
<name>A0ABU1V9D8_9BURK</name>
<dbReference type="SUPFAM" id="SSF51338">
    <property type="entry name" value="Composite domain of metallo-dependent hydrolases"/>
    <property type="match status" value="1"/>
</dbReference>
<dbReference type="EMBL" id="JAVDWE010000004">
    <property type="protein sequence ID" value="MDR7094037.1"/>
    <property type="molecule type" value="Genomic_DNA"/>
</dbReference>
<proteinExistence type="predicted"/>
<dbReference type="Gene3D" id="3.20.20.140">
    <property type="entry name" value="Metal-dependent hydrolases"/>
    <property type="match status" value="1"/>
</dbReference>
<feature type="domain" description="Amidohydrolase-related" evidence="1">
    <location>
        <begin position="63"/>
        <end position="367"/>
    </location>
</feature>
<sequence length="418" mass="45022">MSLPTYATLIERGTVVDPASGLNALADIAIDHEGRIAAVVKAENGGLARATATQRIDASGQLVCPGLVDLHVHIYEWITNFGLWADDAGVGSGATTVVDQGSTGPWTFGGFKAHVIDKAATDVRAFVSINVAGALMGGMKGDVLHNPDMTDVESVLNLFRTHPDAVRGIKCHGESGALSHWGTRVLEEASRAGKAAGVPLYVHTGQLFPVIESQRPEPRSVLEQVLPLLKAGDTLAHIYSSMPDGIIGEETTVPAVVHRARDMGVHFDIGYGVNFSYRIARMLMAEGIYPHCISSDLHGDFNSYHDDSKLDYSLLGAMSRLWALGMPLMEVIRAATDHPAGVIGLQHQIGRIAVGRQADITILEKRHEDWTFADGRYETLNVQERLLPVLTLRRGVGHAPRPNMMPDLYQPLAVAATA</sequence>
<dbReference type="InterPro" id="IPR032466">
    <property type="entry name" value="Metal_Hydrolase"/>
</dbReference>
<keyword evidence="2" id="KW-0378">Hydrolase</keyword>
<dbReference type="PANTHER" id="PTHR42717:SF1">
    <property type="entry name" value="IMIDAZOLONEPROPIONASE AND RELATED AMIDOHYDROLASES"/>
    <property type="match status" value="1"/>
</dbReference>
<comment type="caution">
    <text evidence="2">The sequence shown here is derived from an EMBL/GenBank/DDBJ whole genome shotgun (WGS) entry which is preliminary data.</text>
</comment>
<dbReference type="Gene3D" id="2.30.40.10">
    <property type="entry name" value="Urease, subunit C, domain 1"/>
    <property type="match status" value="1"/>
</dbReference>
<dbReference type="Proteomes" id="UP001265550">
    <property type="component" value="Unassembled WGS sequence"/>
</dbReference>
<dbReference type="SUPFAM" id="SSF51556">
    <property type="entry name" value="Metallo-dependent hydrolases"/>
    <property type="match status" value="1"/>
</dbReference>
<keyword evidence="3" id="KW-1185">Reference proteome</keyword>
<gene>
    <name evidence="2" type="ORF">J2X09_001775</name>
</gene>
<dbReference type="GO" id="GO:0004151">
    <property type="term" value="F:dihydroorotase activity"/>
    <property type="evidence" value="ECO:0007669"/>
    <property type="project" value="UniProtKB-EC"/>
</dbReference>
<dbReference type="RefSeq" id="WP_204733242.1">
    <property type="nucleotide sequence ID" value="NZ_JAVDWE010000004.1"/>
</dbReference>
<dbReference type="InterPro" id="IPR011059">
    <property type="entry name" value="Metal-dep_hydrolase_composite"/>
</dbReference>
<evidence type="ECO:0000313" key="3">
    <source>
        <dbReference type="Proteomes" id="UP001265550"/>
    </source>
</evidence>
<dbReference type="InterPro" id="IPR020043">
    <property type="entry name" value="Deacetylase_Atu3266-like"/>
</dbReference>
<reference evidence="2 3" key="1">
    <citation type="submission" date="2023-07" db="EMBL/GenBank/DDBJ databases">
        <title>Sorghum-associated microbial communities from plants grown in Nebraska, USA.</title>
        <authorList>
            <person name="Schachtman D."/>
        </authorList>
    </citation>
    <scope>NUCLEOTIDE SEQUENCE [LARGE SCALE GENOMIC DNA]</scope>
    <source>
        <strain evidence="2 3">BE240</strain>
    </source>
</reference>
<dbReference type="Pfam" id="PF01979">
    <property type="entry name" value="Amidohydro_1"/>
    <property type="match status" value="1"/>
</dbReference>
<evidence type="ECO:0000313" key="2">
    <source>
        <dbReference type="EMBL" id="MDR7094037.1"/>
    </source>
</evidence>
<dbReference type="EC" id="3.5.2.3" evidence="2"/>
<organism evidence="2 3">
    <name type="scientific">Hydrogenophaga laconesensis</name>
    <dbReference type="NCBI Taxonomy" id="1805971"/>
    <lineage>
        <taxon>Bacteria</taxon>
        <taxon>Pseudomonadati</taxon>
        <taxon>Pseudomonadota</taxon>
        <taxon>Betaproteobacteria</taxon>
        <taxon>Burkholderiales</taxon>
        <taxon>Comamonadaceae</taxon>
        <taxon>Hydrogenophaga</taxon>
    </lineage>
</organism>
<protein>
    <submittedName>
        <fullName evidence="2">Dihydroorotase</fullName>
        <ecNumber evidence="2">3.5.2.3</ecNumber>
    </submittedName>
</protein>
<accession>A0ABU1V9D8</accession>
<dbReference type="InterPro" id="IPR006680">
    <property type="entry name" value="Amidohydro-rel"/>
</dbReference>
<evidence type="ECO:0000259" key="1">
    <source>
        <dbReference type="Pfam" id="PF01979"/>
    </source>
</evidence>